<evidence type="ECO:0000256" key="1">
    <source>
        <dbReference type="SAM" id="MobiDB-lite"/>
    </source>
</evidence>
<organism evidence="2 3">
    <name type="scientific">Aedes albopictus</name>
    <name type="common">Asian tiger mosquito</name>
    <name type="synonym">Stegomyia albopicta</name>
    <dbReference type="NCBI Taxonomy" id="7160"/>
    <lineage>
        <taxon>Eukaryota</taxon>
        <taxon>Metazoa</taxon>
        <taxon>Ecdysozoa</taxon>
        <taxon>Arthropoda</taxon>
        <taxon>Hexapoda</taxon>
        <taxon>Insecta</taxon>
        <taxon>Pterygota</taxon>
        <taxon>Neoptera</taxon>
        <taxon>Endopterygota</taxon>
        <taxon>Diptera</taxon>
        <taxon>Nematocera</taxon>
        <taxon>Culicoidea</taxon>
        <taxon>Culicidae</taxon>
        <taxon>Culicinae</taxon>
        <taxon>Aedini</taxon>
        <taxon>Aedes</taxon>
        <taxon>Stegomyia</taxon>
    </lineage>
</organism>
<reference evidence="3" key="1">
    <citation type="journal article" date="2015" name="Proc. Natl. Acad. Sci. U.S.A.">
        <title>Genome sequence of the Asian Tiger mosquito, Aedes albopictus, reveals insights into its biology, genetics, and evolution.</title>
        <authorList>
            <person name="Chen X.G."/>
            <person name="Jiang X."/>
            <person name="Gu J."/>
            <person name="Xu M."/>
            <person name="Wu Y."/>
            <person name="Deng Y."/>
            <person name="Zhang C."/>
            <person name="Bonizzoni M."/>
            <person name="Dermauw W."/>
            <person name="Vontas J."/>
            <person name="Armbruster P."/>
            <person name="Huang X."/>
            <person name="Yang Y."/>
            <person name="Zhang H."/>
            <person name="He W."/>
            <person name="Peng H."/>
            <person name="Liu Y."/>
            <person name="Wu K."/>
            <person name="Chen J."/>
            <person name="Lirakis M."/>
            <person name="Topalis P."/>
            <person name="Van Leeuwen T."/>
            <person name="Hall A.B."/>
            <person name="Jiang X."/>
            <person name="Thorpe C."/>
            <person name="Mueller R.L."/>
            <person name="Sun C."/>
            <person name="Waterhouse R.M."/>
            <person name="Yan G."/>
            <person name="Tu Z.J."/>
            <person name="Fang X."/>
            <person name="James A.A."/>
        </authorList>
    </citation>
    <scope>NUCLEOTIDE SEQUENCE [LARGE SCALE GENOMIC DNA]</scope>
    <source>
        <strain evidence="3">Foshan</strain>
    </source>
</reference>
<feature type="compositionally biased region" description="Polar residues" evidence="1">
    <location>
        <begin position="9"/>
        <end position="21"/>
    </location>
</feature>
<feature type="region of interest" description="Disordered" evidence="1">
    <location>
        <begin position="53"/>
        <end position="72"/>
    </location>
</feature>
<reference evidence="2" key="2">
    <citation type="submission" date="2025-05" db="UniProtKB">
        <authorList>
            <consortium name="EnsemblMetazoa"/>
        </authorList>
    </citation>
    <scope>IDENTIFICATION</scope>
    <source>
        <strain evidence="2">Foshan</strain>
    </source>
</reference>
<dbReference type="Proteomes" id="UP000069940">
    <property type="component" value="Unassembled WGS sequence"/>
</dbReference>
<keyword evidence="3" id="KW-1185">Reference proteome</keyword>
<name>A0ABM1Z5Z3_AEDAL</name>
<evidence type="ECO:0000313" key="3">
    <source>
        <dbReference type="Proteomes" id="UP000069940"/>
    </source>
</evidence>
<accession>A0ABM1Z5Z3</accession>
<evidence type="ECO:0000313" key="2">
    <source>
        <dbReference type="EnsemblMetazoa" id="AALFPA23_015386.P22368"/>
    </source>
</evidence>
<dbReference type="GeneID" id="109431486"/>
<feature type="region of interest" description="Disordered" evidence="1">
    <location>
        <begin position="1"/>
        <end position="21"/>
    </location>
</feature>
<dbReference type="RefSeq" id="XP_019563243.3">
    <property type="nucleotide sequence ID" value="XM_019707698.3"/>
</dbReference>
<sequence>MMEKLAMSCTHTSPDTSSSESIARLLSAHREALQNASRKCLPHRDLDEFSAKLQQKNSKRQATPDGSISSGSCITFEPHRIYTIEEVPEDSRISVKKTPPISSSAEELKERVDRLKRISATARNAKRPESRRGSETRPQIVQITTRVNYHEEIVQKFEIIDRFLKDQMELQQDSVSSDLSVRRRYNRSKSTPDQNRVIRSLCCSCISGN</sequence>
<dbReference type="EnsemblMetazoa" id="AALFPA23_015386.R22368">
    <property type="protein sequence ID" value="AALFPA23_015386.P22368"/>
    <property type="gene ID" value="AALFPA23_015386"/>
</dbReference>
<proteinExistence type="predicted"/>
<protein>
    <submittedName>
        <fullName evidence="2">Uncharacterized protein</fullName>
    </submittedName>
</protein>